<proteinExistence type="predicted"/>
<name>A0AAD7J5S5_9AGAR</name>
<dbReference type="Proteomes" id="UP001215280">
    <property type="component" value="Unassembled WGS sequence"/>
</dbReference>
<accession>A0AAD7J5S5</accession>
<reference evidence="1" key="1">
    <citation type="submission" date="2023-03" db="EMBL/GenBank/DDBJ databases">
        <title>Massive genome expansion in bonnet fungi (Mycena s.s.) driven by repeated elements and novel gene families across ecological guilds.</title>
        <authorList>
            <consortium name="Lawrence Berkeley National Laboratory"/>
            <person name="Harder C.B."/>
            <person name="Miyauchi S."/>
            <person name="Viragh M."/>
            <person name="Kuo A."/>
            <person name="Thoen E."/>
            <person name="Andreopoulos B."/>
            <person name="Lu D."/>
            <person name="Skrede I."/>
            <person name="Drula E."/>
            <person name="Henrissat B."/>
            <person name="Morin E."/>
            <person name="Kohler A."/>
            <person name="Barry K."/>
            <person name="LaButti K."/>
            <person name="Morin E."/>
            <person name="Salamov A."/>
            <person name="Lipzen A."/>
            <person name="Mereny Z."/>
            <person name="Hegedus B."/>
            <person name="Baldrian P."/>
            <person name="Stursova M."/>
            <person name="Weitz H."/>
            <person name="Taylor A."/>
            <person name="Grigoriev I.V."/>
            <person name="Nagy L.G."/>
            <person name="Martin F."/>
            <person name="Kauserud H."/>
        </authorList>
    </citation>
    <scope>NUCLEOTIDE SEQUENCE</scope>
    <source>
        <strain evidence="1">CBHHK188m</strain>
    </source>
</reference>
<dbReference type="AlphaFoldDB" id="A0AAD7J5S5"/>
<keyword evidence="2" id="KW-1185">Reference proteome</keyword>
<evidence type="ECO:0000313" key="2">
    <source>
        <dbReference type="Proteomes" id="UP001215280"/>
    </source>
</evidence>
<organism evidence="1 2">
    <name type="scientific">Mycena maculata</name>
    <dbReference type="NCBI Taxonomy" id="230809"/>
    <lineage>
        <taxon>Eukaryota</taxon>
        <taxon>Fungi</taxon>
        <taxon>Dikarya</taxon>
        <taxon>Basidiomycota</taxon>
        <taxon>Agaricomycotina</taxon>
        <taxon>Agaricomycetes</taxon>
        <taxon>Agaricomycetidae</taxon>
        <taxon>Agaricales</taxon>
        <taxon>Marasmiineae</taxon>
        <taxon>Mycenaceae</taxon>
        <taxon>Mycena</taxon>
    </lineage>
</organism>
<comment type="caution">
    <text evidence="1">The sequence shown here is derived from an EMBL/GenBank/DDBJ whole genome shotgun (WGS) entry which is preliminary data.</text>
</comment>
<sequence length="123" mass="13069">MATFCNVPLSTSLDLLSEHSRVSLDWILISGVPASRSSASGVLTLPSGDTIYSMHMKLSVTAGLPYDLPLLGNLSSLSEASVTEVVPPSPVVGDNTADMRPQSVSAMSLWFVAVHLRLVLHHL</sequence>
<dbReference type="EMBL" id="JARJLG010000058">
    <property type="protein sequence ID" value="KAJ7757366.1"/>
    <property type="molecule type" value="Genomic_DNA"/>
</dbReference>
<protein>
    <submittedName>
        <fullName evidence="1">Uncharacterized protein</fullName>
    </submittedName>
</protein>
<gene>
    <name evidence="1" type="ORF">DFH07DRAFT_958727</name>
</gene>
<evidence type="ECO:0000313" key="1">
    <source>
        <dbReference type="EMBL" id="KAJ7757366.1"/>
    </source>
</evidence>